<name>A0A5C6ZF20_9FLAO</name>
<feature type="transmembrane region" description="Helical" evidence="1">
    <location>
        <begin position="12"/>
        <end position="29"/>
    </location>
</feature>
<dbReference type="Proteomes" id="UP000321578">
    <property type="component" value="Unassembled WGS sequence"/>
</dbReference>
<dbReference type="RefSeq" id="WP_147086778.1">
    <property type="nucleotide sequence ID" value="NZ_VORM01000011.1"/>
</dbReference>
<keyword evidence="1" id="KW-1133">Transmembrane helix</keyword>
<evidence type="ECO:0000313" key="3">
    <source>
        <dbReference type="Proteomes" id="UP000321578"/>
    </source>
</evidence>
<dbReference type="OrthoDB" id="9785438at2"/>
<evidence type="ECO:0000313" key="2">
    <source>
        <dbReference type="EMBL" id="TXD88636.1"/>
    </source>
</evidence>
<gene>
    <name evidence="2" type="ORF">ESY86_11750</name>
</gene>
<dbReference type="EMBL" id="VORO01000012">
    <property type="protein sequence ID" value="TXD88636.1"/>
    <property type="molecule type" value="Genomic_DNA"/>
</dbReference>
<comment type="caution">
    <text evidence="2">The sequence shown here is derived from an EMBL/GenBank/DDBJ whole genome shotgun (WGS) entry which is preliminary data.</text>
</comment>
<keyword evidence="1" id="KW-0472">Membrane</keyword>
<dbReference type="GO" id="GO:0015035">
    <property type="term" value="F:protein-disulfide reductase activity"/>
    <property type="evidence" value="ECO:0007669"/>
    <property type="project" value="InterPro"/>
</dbReference>
<dbReference type="PANTHER" id="PTHR33639:SF2">
    <property type="entry name" value="DUF393 DOMAIN-CONTAINING PROTEIN"/>
    <property type="match status" value="1"/>
</dbReference>
<keyword evidence="3" id="KW-1185">Reference proteome</keyword>
<keyword evidence="1" id="KW-0812">Transmembrane</keyword>
<organism evidence="2 3">
    <name type="scientific">Subsaximicrobium wynnwilliamsii</name>
    <dbReference type="NCBI Taxonomy" id="291179"/>
    <lineage>
        <taxon>Bacteria</taxon>
        <taxon>Pseudomonadati</taxon>
        <taxon>Bacteroidota</taxon>
        <taxon>Flavobacteriia</taxon>
        <taxon>Flavobacteriales</taxon>
        <taxon>Flavobacteriaceae</taxon>
        <taxon>Subsaximicrobium</taxon>
    </lineage>
</organism>
<dbReference type="InterPro" id="IPR052927">
    <property type="entry name" value="DCC_oxidoreductase"/>
</dbReference>
<reference evidence="2 3" key="1">
    <citation type="submission" date="2019-08" db="EMBL/GenBank/DDBJ databases">
        <title>Genomes of Subsaximicrobium wynnwilliamsii strains.</title>
        <authorList>
            <person name="Bowman J.P."/>
        </authorList>
    </citation>
    <scope>NUCLEOTIDE SEQUENCE [LARGE SCALE GENOMIC DNA]</scope>
    <source>
        <strain evidence="2 3">2-80-2</strain>
    </source>
</reference>
<feature type="transmembrane region" description="Helical" evidence="1">
    <location>
        <begin position="93"/>
        <end position="113"/>
    </location>
</feature>
<protein>
    <submittedName>
        <fullName evidence="2">DUF393 domain-containing protein</fullName>
    </submittedName>
</protein>
<evidence type="ECO:0000256" key="1">
    <source>
        <dbReference type="SAM" id="Phobius"/>
    </source>
</evidence>
<dbReference type="PANTHER" id="PTHR33639">
    <property type="entry name" value="THIOL-DISULFIDE OXIDOREDUCTASE DCC"/>
    <property type="match status" value="1"/>
</dbReference>
<accession>A0A5C6ZF20</accession>
<sequence>MIKDLPKDKKLILFDGVCNLCNASILYVIKHDKKDLFRYAPLQSEIGKQILEKFSIDPSKTDSIILFSNENGLSIKSSAALKVAKHLGFPRNLLAAFLIVPAFIRNWVYDYIAKNRYQWYGKKEECMIPTPELKAKFLD</sequence>
<dbReference type="Pfam" id="PF04134">
    <property type="entry name" value="DCC1-like"/>
    <property type="match status" value="1"/>
</dbReference>
<proteinExistence type="predicted"/>
<dbReference type="AlphaFoldDB" id="A0A5C6ZF20"/>
<dbReference type="InterPro" id="IPR007263">
    <property type="entry name" value="DCC1-like"/>
</dbReference>